<name>A0A9P9J1N7_9HYPO</name>
<evidence type="ECO:0000256" key="1">
    <source>
        <dbReference type="ARBA" id="ARBA00022723"/>
    </source>
</evidence>
<evidence type="ECO:0000256" key="7">
    <source>
        <dbReference type="SAM" id="MobiDB-lite"/>
    </source>
</evidence>
<dbReference type="PANTHER" id="PTHR31313">
    <property type="entry name" value="TY1 ENHANCER ACTIVATOR"/>
    <property type="match status" value="1"/>
</dbReference>
<keyword evidence="3" id="KW-0805">Transcription regulation</keyword>
<dbReference type="EMBL" id="JAGMUU010000014">
    <property type="protein sequence ID" value="KAH7140041.1"/>
    <property type="molecule type" value="Genomic_DNA"/>
</dbReference>
<dbReference type="CDD" id="cd12148">
    <property type="entry name" value="fungal_TF_MHR"/>
    <property type="match status" value="1"/>
</dbReference>
<dbReference type="GO" id="GO:0006351">
    <property type="term" value="P:DNA-templated transcription"/>
    <property type="evidence" value="ECO:0007669"/>
    <property type="project" value="InterPro"/>
</dbReference>
<evidence type="ECO:0000256" key="4">
    <source>
        <dbReference type="ARBA" id="ARBA00023125"/>
    </source>
</evidence>
<keyword evidence="2" id="KW-0862">Zinc</keyword>
<proteinExistence type="predicted"/>
<dbReference type="InterPro" id="IPR051615">
    <property type="entry name" value="Transcr_Regulatory_Elem"/>
</dbReference>
<dbReference type="GO" id="GO:0008270">
    <property type="term" value="F:zinc ion binding"/>
    <property type="evidence" value="ECO:0007669"/>
    <property type="project" value="InterPro"/>
</dbReference>
<evidence type="ECO:0000313" key="9">
    <source>
        <dbReference type="EMBL" id="KAH7140041.1"/>
    </source>
</evidence>
<evidence type="ECO:0000256" key="5">
    <source>
        <dbReference type="ARBA" id="ARBA00023163"/>
    </source>
</evidence>
<evidence type="ECO:0000256" key="2">
    <source>
        <dbReference type="ARBA" id="ARBA00022833"/>
    </source>
</evidence>
<accession>A0A9P9J1N7</accession>
<evidence type="ECO:0000313" key="10">
    <source>
        <dbReference type="Proteomes" id="UP000717696"/>
    </source>
</evidence>
<dbReference type="InterPro" id="IPR007219">
    <property type="entry name" value="XnlR_reg_dom"/>
</dbReference>
<feature type="region of interest" description="Disordered" evidence="7">
    <location>
        <begin position="76"/>
        <end position="138"/>
    </location>
</feature>
<dbReference type="AlphaFoldDB" id="A0A9P9J1N7"/>
<organism evidence="9 10">
    <name type="scientific">Dactylonectria estremocensis</name>
    <dbReference type="NCBI Taxonomy" id="1079267"/>
    <lineage>
        <taxon>Eukaryota</taxon>
        <taxon>Fungi</taxon>
        <taxon>Dikarya</taxon>
        <taxon>Ascomycota</taxon>
        <taxon>Pezizomycotina</taxon>
        <taxon>Sordariomycetes</taxon>
        <taxon>Hypocreomycetidae</taxon>
        <taxon>Hypocreales</taxon>
        <taxon>Nectriaceae</taxon>
        <taxon>Dactylonectria</taxon>
    </lineage>
</organism>
<feature type="compositionally biased region" description="Polar residues" evidence="7">
    <location>
        <begin position="124"/>
        <end position="134"/>
    </location>
</feature>
<dbReference type="Proteomes" id="UP000717696">
    <property type="component" value="Unassembled WGS sequence"/>
</dbReference>
<feature type="domain" description="Xylanolytic transcriptional activator regulatory" evidence="8">
    <location>
        <begin position="361"/>
        <end position="438"/>
    </location>
</feature>
<feature type="region of interest" description="Disordered" evidence="7">
    <location>
        <begin position="1"/>
        <end position="29"/>
    </location>
</feature>
<dbReference type="GO" id="GO:0003677">
    <property type="term" value="F:DNA binding"/>
    <property type="evidence" value="ECO:0007669"/>
    <property type="project" value="UniProtKB-KW"/>
</dbReference>
<dbReference type="SMART" id="SM00906">
    <property type="entry name" value="Fungal_trans"/>
    <property type="match status" value="1"/>
</dbReference>
<keyword evidence="4" id="KW-0238">DNA-binding</keyword>
<evidence type="ECO:0000256" key="3">
    <source>
        <dbReference type="ARBA" id="ARBA00023015"/>
    </source>
</evidence>
<keyword evidence="6" id="KW-0539">Nucleus</keyword>
<keyword evidence="5" id="KW-0804">Transcription</keyword>
<feature type="region of interest" description="Disordered" evidence="7">
    <location>
        <begin position="174"/>
        <end position="202"/>
    </location>
</feature>
<dbReference type="OrthoDB" id="2740448at2759"/>
<sequence>MTTSMPTLTPFTGRLSAAQGSSVRPQPPALLDDVSSSAEYGMTMPQSTNSIPPQYSANRLSRASRRRALLGRLAARQTQTARPGYDNGPIVEPNECPNEAPTSRRQDLRRRIQGLQESRPVWQRTGSRSNPTPTNDRDVTVVHHDIESGSTPSRLRNDGLVVLNFQNIDKDWGVRPVGGNSDDAVSPADGSPADRLSSGHTRLTADEKGQLRYFGYSSLLRMVSILPPSSPSSSDASEPIVTRPCAEVEALADSATTQLYLIDLFFQYQHAAHPVLEEQDFRESYARGESSEYFSSFLLNSILLQALKFANIPQSEQLRRVYVRRARDNLVHEIENPSIATIPALCLFGSYLAGEGSDRACWVYPGLAFRLLYDFGLHEDCVNIVEAGLLSDRDRRVRHSILYHCFVFDTLYSSFQGRPKTVRLEGFSCPMPSAESLGPSYKLTLTWVRLASILEDILAVINGKEETIYQDASIQKLSEASDRLLQWFKTLPAELRWTPNSTHSPSPATCAIHLQFLSTTILLNRPFAAYMQKSSRRKGALGSDGKKCLHGQTPEISQRLCTTSGVRVSKLLLAYRLHHGPAKFFSTINPACLSASMALISDIVSAGPMDQKHEEKKWLTCILETLKAITPTYPVAGRSYMTLCAVTNACGLAGLIPASDRQQQAPLGGGQLDEQLQMGNFQGNPDELFWNIDGALGWEFYPTLDVNDVHGIGLTDFCPRLSPWPLFPNAGNSAEGQ</sequence>
<gene>
    <name evidence="9" type="ORF">B0J13DRAFT_69884</name>
</gene>
<reference evidence="9" key="1">
    <citation type="journal article" date="2021" name="Nat. Commun.">
        <title>Genetic determinants of endophytism in the Arabidopsis root mycobiome.</title>
        <authorList>
            <person name="Mesny F."/>
            <person name="Miyauchi S."/>
            <person name="Thiergart T."/>
            <person name="Pickel B."/>
            <person name="Atanasova L."/>
            <person name="Karlsson M."/>
            <person name="Huettel B."/>
            <person name="Barry K.W."/>
            <person name="Haridas S."/>
            <person name="Chen C."/>
            <person name="Bauer D."/>
            <person name="Andreopoulos W."/>
            <person name="Pangilinan J."/>
            <person name="LaButti K."/>
            <person name="Riley R."/>
            <person name="Lipzen A."/>
            <person name="Clum A."/>
            <person name="Drula E."/>
            <person name="Henrissat B."/>
            <person name="Kohler A."/>
            <person name="Grigoriev I.V."/>
            <person name="Martin F.M."/>
            <person name="Hacquard S."/>
        </authorList>
    </citation>
    <scope>NUCLEOTIDE SEQUENCE</scope>
    <source>
        <strain evidence="9">MPI-CAGE-AT-0021</strain>
    </source>
</reference>
<evidence type="ECO:0000256" key="6">
    <source>
        <dbReference type="ARBA" id="ARBA00023242"/>
    </source>
</evidence>
<feature type="compositionally biased region" description="Polar residues" evidence="7">
    <location>
        <begin position="1"/>
        <end position="10"/>
    </location>
</feature>
<dbReference type="PANTHER" id="PTHR31313:SF81">
    <property type="entry name" value="TY1 ENHANCER ACTIVATOR"/>
    <property type="match status" value="1"/>
</dbReference>
<dbReference type="Pfam" id="PF04082">
    <property type="entry name" value="Fungal_trans"/>
    <property type="match status" value="1"/>
</dbReference>
<evidence type="ECO:0000259" key="8">
    <source>
        <dbReference type="SMART" id="SM00906"/>
    </source>
</evidence>
<protein>
    <recommendedName>
        <fullName evidence="8">Xylanolytic transcriptional activator regulatory domain-containing protein</fullName>
    </recommendedName>
</protein>
<keyword evidence="1" id="KW-0479">Metal-binding</keyword>
<comment type="caution">
    <text evidence="9">The sequence shown here is derived from an EMBL/GenBank/DDBJ whole genome shotgun (WGS) entry which is preliminary data.</text>
</comment>
<keyword evidence="10" id="KW-1185">Reference proteome</keyword>